<organism evidence="3 4">
    <name type="scientific">Brevundimonas variabilis</name>
    <dbReference type="NCBI Taxonomy" id="74312"/>
    <lineage>
        <taxon>Bacteria</taxon>
        <taxon>Pseudomonadati</taxon>
        <taxon>Pseudomonadota</taxon>
        <taxon>Alphaproteobacteria</taxon>
        <taxon>Caulobacterales</taxon>
        <taxon>Caulobacteraceae</taxon>
        <taxon>Brevundimonas</taxon>
    </lineage>
</organism>
<reference evidence="3 4" key="1">
    <citation type="submission" date="2020-08" db="EMBL/GenBank/DDBJ databases">
        <title>Genomic Encyclopedia of Type Strains, Phase IV (KMG-IV): sequencing the most valuable type-strain genomes for metagenomic binning, comparative biology and taxonomic classification.</title>
        <authorList>
            <person name="Goeker M."/>
        </authorList>
    </citation>
    <scope>NUCLEOTIDE SEQUENCE [LARGE SCALE GENOMIC DNA]</scope>
    <source>
        <strain evidence="3 4">DSM 4737</strain>
    </source>
</reference>
<keyword evidence="4" id="KW-1185">Reference proteome</keyword>
<dbReference type="Proteomes" id="UP000545037">
    <property type="component" value="Unassembled WGS sequence"/>
</dbReference>
<dbReference type="EMBL" id="JACHOR010000003">
    <property type="protein sequence ID" value="MBB5746332.1"/>
    <property type="molecule type" value="Genomic_DNA"/>
</dbReference>
<evidence type="ECO:0000256" key="1">
    <source>
        <dbReference type="SAM" id="MobiDB-lite"/>
    </source>
</evidence>
<name>A0A7W9CIM1_9CAUL</name>
<accession>A0A7W9CIM1</accession>
<keyword evidence="2" id="KW-1133">Transmembrane helix</keyword>
<comment type="caution">
    <text evidence="3">The sequence shown here is derived from an EMBL/GenBank/DDBJ whole genome shotgun (WGS) entry which is preliminary data.</text>
</comment>
<protein>
    <submittedName>
        <fullName evidence="3">Uncharacterized protein</fullName>
    </submittedName>
</protein>
<evidence type="ECO:0000313" key="4">
    <source>
        <dbReference type="Proteomes" id="UP000545037"/>
    </source>
</evidence>
<sequence length="96" mass="10627">MGTPARRDPNPQPVRTEAGDTKSSDIEPFEIGGRPRNHDRSNTRAFPTTIDARWEGPPPPTRWSRRRTLAFVIVVSGLLWTIIIAAIVGGIRLIAT</sequence>
<gene>
    <name evidence="3" type="ORF">GGR13_001936</name>
</gene>
<evidence type="ECO:0000313" key="3">
    <source>
        <dbReference type="EMBL" id="MBB5746332.1"/>
    </source>
</evidence>
<feature type="transmembrane region" description="Helical" evidence="2">
    <location>
        <begin position="69"/>
        <end position="95"/>
    </location>
</feature>
<keyword evidence="2" id="KW-0472">Membrane</keyword>
<proteinExistence type="predicted"/>
<evidence type="ECO:0000256" key="2">
    <source>
        <dbReference type="SAM" id="Phobius"/>
    </source>
</evidence>
<feature type="region of interest" description="Disordered" evidence="1">
    <location>
        <begin position="1"/>
        <end position="61"/>
    </location>
</feature>
<keyword evidence="2" id="KW-0812">Transmembrane</keyword>
<dbReference type="AlphaFoldDB" id="A0A7W9CIM1"/>